<evidence type="ECO:0000313" key="3">
    <source>
        <dbReference type="Proteomes" id="UP000007963"/>
    </source>
</evidence>
<feature type="compositionally biased region" description="Low complexity" evidence="1">
    <location>
        <begin position="485"/>
        <end position="505"/>
    </location>
</feature>
<protein>
    <submittedName>
        <fullName evidence="2">Uncharacterized protein</fullName>
    </submittedName>
</protein>
<accession>Q0CPL8</accession>
<feature type="compositionally biased region" description="Basic residues" evidence="1">
    <location>
        <begin position="557"/>
        <end position="568"/>
    </location>
</feature>
<dbReference type="STRING" id="341663.Q0CPL8"/>
<evidence type="ECO:0000313" key="2">
    <source>
        <dbReference type="EMBL" id="EAU34813.1"/>
    </source>
</evidence>
<reference evidence="3" key="1">
    <citation type="submission" date="2005-09" db="EMBL/GenBank/DDBJ databases">
        <title>Annotation of the Aspergillus terreus NIH2624 genome.</title>
        <authorList>
            <person name="Birren B.W."/>
            <person name="Lander E.S."/>
            <person name="Galagan J.E."/>
            <person name="Nusbaum C."/>
            <person name="Devon K."/>
            <person name="Henn M."/>
            <person name="Ma L.-J."/>
            <person name="Jaffe D.B."/>
            <person name="Butler J."/>
            <person name="Alvarez P."/>
            <person name="Gnerre S."/>
            <person name="Grabherr M."/>
            <person name="Kleber M."/>
            <person name="Mauceli E.W."/>
            <person name="Brockman W."/>
            <person name="Rounsley S."/>
            <person name="Young S.K."/>
            <person name="LaButti K."/>
            <person name="Pushparaj V."/>
            <person name="DeCaprio D."/>
            <person name="Crawford M."/>
            <person name="Koehrsen M."/>
            <person name="Engels R."/>
            <person name="Montgomery P."/>
            <person name="Pearson M."/>
            <person name="Howarth C."/>
            <person name="Larson L."/>
            <person name="Luoma S."/>
            <person name="White J."/>
            <person name="Alvarado L."/>
            <person name="Kodira C.D."/>
            <person name="Zeng Q."/>
            <person name="Oleary S."/>
            <person name="Yandava C."/>
            <person name="Denning D.W."/>
            <person name="Nierman W.C."/>
            <person name="Milne T."/>
            <person name="Madden K."/>
        </authorList>
    </citation>
    <scope>NUCLEOTIDE SEQUENCE [LARGE SCALE GENOMIC DNA]</scope>
    <source>
        <strain evidence="3">NIH 2624 / FGSC A1156</strain>
    </source>
</reference>
<proteinExistence type="predicted"/>
<dbReference type="OrthoDB" id="10265068at2759"/>
<dbReference type="Proteomes" id="UP000007963">
    <property type="component" value="Unassembled WGS sequence"/>
</dbReference>
<dbReference type="RefSeq" id="XP_001213544.1">
    <property type="nucleotide sequence ID" value="XM_001213544.1"/>
</dbReference>
<feature type="compositionally biased region" description="Basic and acidic residues" evidence="1">
    <location>
        <begin position="330"/>
        <end position="340"/>
    </location>
</feature>
<sequence>MAASRSDMAFGCSHRTPPTFVLFAFLKPTGHDSSLMTSQLPTSNLLVRVISQKFRQLLGQSTDTSNDDKVATTGVNQDNAAMGSSDGASPFLPPPTLDVNPAKFEQGDDFVQGIMDEILTDEAEYDRSFDEYTGTRPASVDREDEQSESASEGINVAAETEEHSEKMLPYSSPCPSYKRHKLQQGKESSNSSENEDESDQDAASSSAESSSEGSSEHVDDEKEEERRREEFILEPLSFTQREEFLHFIKIHPFVWQRPIRRTARRQFLRDVCDKASEIGLDQERIALLERHVRKLYLEIRKIDADPEGSEFGPELDDEYVPTGPANTQKRKWDSDKESSSKFRRIKREFSEEIPPGRLASDHDVDREVDTLSMEDSAISVSEGDSSQTNLDHARPDLAQESSFEKESGSDEVASKGPGVEEAADAVKSAPEPLEQFKSPQMASRPKSTRTPPRSPDDAKKGSSSTSRKRSSHMPSSHATPSEKIVVVLDSSSSKSSNAPDSDSVSGTTSNADKKKLQREKKRMKKRNRRQAKKDKKRRDSLPNENTALSESQPKSHVPSKKTGAKAKKNSATDHGNTAFDDNYWDLTDF</sequence>
<dbReference type="EMBL" id="CH476599">
    <property type="protein sequence ID" value="EAU34813.1"/>
    <property type="molecule type" value="Genomic_DNA"/>
</dbReference>
<feature type="compositionally biased region" description="Acidic residues" evidence="1">
    <location>
        <begin position="306"/>
        <end position="319"/>
    </location>
</feature>
<organism evidence="2 3">
    <name type="scientific">Aspergillus terreus (strain NIH 2624 / FGSC A1156)</name>
    <dbReference type="NCBI Taxonomy" id="341663"/>
    <lineage>
        <taxon>Eukaryota</taxon>
        <taxon>Fungi</taxon>
        <taxon>Dikarya</taxon>
        <taxon>Ascomycota</taxon>
        <taxon>Pezizomycotina</taxon>
        <taxon>Eurotiomycetes</taxon>
        <taxon>Eurotiomycetidae</taxon>
        <taxon>Eurotiales</taxon>
        <taxon>Aspergillaceae</taxon>
        <taxon>Aspergillus</taxon>
        <taxon>Aspergillus subgen. Circumdati</taxon>
    </lineage>
</organism>
<feature type="compositionally biased region" description="Low complexity" evidence="1">
    <location>
        <begin position="201"/>
        <end position="213"/>
    </location>
</feature>
<feature type="compositionally biased region" description="Basic and acidic residues" evidence="1">
    <location>
        <begin position="391"/>
        <end position="408"/>
    </location>
</feature>
<feature type="compositionally biased region" description="Polar residues" evidence="1">
    <location>
        <begin position="378"/>
        <end position="390"/>
    </location>
</feature>
<feature type="region of interest" description="Disordered" evidence="1">
    <location>
        <begin position="125"/>
        <end position="227"/>
    </location>
</feature>
<evidence type="ECO:0000256" key="1">
    <source>
        <dbReference type="SAM" id="MobiDB-lite"/>
    </source>
</evidence>
<name>Q0CPL8_ASPTN</name>
<feature type="compositionally biased region" description="Basic and acidic residues" evidence="1">
    <location>
        <begin position="359"/>
        <end position="369"/>
    </location>
</feature>
<feature type="compositionally biased region" description="Polar residues" evidence="1">
    <location>
        <begin position="542"/>
        <end position="554"/>
    </location>
</feature>
<dbReference type="OMA" id="FDEDYFR"/>
<dbReference type="HOGENOM" id="CLU_463056_0_0_1"/>
<dbReference type="AlphaFoldDB" id="Q0CPL8"/>
<feature type="compositionally biased region" description="Basic and acidic residues" evidence="1">
    <location>
        <begin position="214"/>
        <end position="227"/>
    </location>
</feature>
<gene>
    <name evidence="2" type="ORF">ATEG_04366</name>
</gene>
<dbReference type="GeneID" id="4320305"/>
<dbReference type="VEuPathDB" id="FungiDB:ATEG_04366"/>
<feature type="region of interest" description="Disordered" evidence="1">
    <location>
        <begin position="306"/>
        <end position="589"/>
    </location>
</feature>
<feature type="compositionally biased region" description="Basic residues" evidence="1">
    <location>
        <begin position="515"/>
        <end position="538"/>
    </location>
</feature>